<evidence type="ECO:0000313" key="1">
    <source>
        <dbReference type="EMBL" id="MBK1630698.1"/>
    </source>
</evidence>
<dbReference type="RefSeq" id="WP_200235831.1">
    <property type="nucleotide sequence ID" value="NZ_NRRV01000015.1"/>
</dbReference>
<evidence type="ECO:0000313" key="2">
    <source>
        <dbReference type="Proteomes" id="UP000748752"/>
    </source>
</evidence>
<evidence type="ECO:0008006" key="3">
    <source>
        <dbReference type="Google" id="ProtNLM"/>
    </source>
</evidence>
<accession>A0ABS1CFM0</accession>
<sequence>MPNTLDLIIPGLLGPVPQPPEPPRTPTLDLLLDRARKDADSAWADLPSVLVARFGAEVAAPYALAADDPDWDRQGWWLHADPVHLRPDRDLLRLFDARHLGISCAEADGLVAALNAHFADDGLQWHAPAADRWYLRCEKPPAIQTTPLAQVAGQHIDRYLPTGADASRWGALMSEAQMLLFQHPLSQAREAAGRPAVNGLWCWGGGTWQPPATPPDLAAGPGPLLQGLAAAAGLPCQSHPGGDAAELLAGAGAGGRLLVLWDALDEALADRDLDAWAAAARDLEQWLAPVPGLLRNASLAELRIFSCDGTCHALRGQDLRWYRRRPRWLLGHRRPTLVQRAAVD</sequence>
<comment type="caution">
    <text evidence="1">The sequence shown here is derived from an EMBL/GenBank/DDBJ whole genome shotgun (WGS) entry which is preliminary data.</text>
</comment>
<reference evidence="1 2" key="1">
    <citation type="journal article" date="2020" name="Microorganisms">
        <title>Osmotic Adaptation and Compatible Solute Biosynthesis of Phototrophic Bacteria as Revealed from Genome Analyses.</title>
        <authorList>
            <person name="Imhoff J.F."/>
            <person name="Rahn T."/>
            <person name="Kunzel S."/>
            <person name="Keller A."/>
            <person name="Neulinger S.C."/>
        </authorList>
    </citation>
    <scope>NUCLEOTIDE SEQUENCE [LARGE SCALE GENOMIC DNA]</scope>
    <source>
        <strain evidence="1 2">DSM 6210</strain>
    </source>
</reference>
<protein>
    <recommendedName>
        <fullName evidence="3">Phosphoglycerate mutase</fullName>
    </recommendedName>
</protein>
<proteinExistence type="predicted"/>
<keyword evidence="2" id="KW-1185">Reference proteome</keyword>
<dbReference type="EMBL" id="NRRV01000015">
    <property type="protein sequence ID" value="MBK1630698.1"/>
    <property type="molecule type" value="Genomic_DNA"/>
</dbReference>
<gene>
    <name evidence="1" type="ORF">CKO31_08065</name>
</gene>
<organism evidence="1 2">
    <name type="scientific">Thiohalocapsa halophila</name>
    <dbReference type="NCBI Taxonomy" id="69359"/>
    <lineage>
        <taxon>Bacteria</taxon>
        <taxon>Pseudomonadati</taxon>
        <taxon>Pseudomonadota</taxon>
        <taxon>Gammaproteobacteria</taxon>
        <taxon>Chromatiales</taxon>
        <taxon>Chromatiaceae</taxon>
        <taxon>Thiohalocapsa</taxon>
    </lineage>
</organism>
<dbReference type="Proteomes" id="UP000748752">
    <property type="component" value="Unassembled WGS sequence"/>
</dbReference>
<name>A0ABS1CFM0_9GAMM</name>